<dbReference type="Proteomes" id="UP001732700">
    <property type="component" value="Chromosome 6C"/>
</dbReference>
<accession>A0ACD5ZB27</accession>
<reference evidence="1" key="2">
    <citation type="submission" date="2025-09" db="UniProtKB">
        <authorList>
            <consortium name="EnsemblPlants"/>
        </authorList>
    </citation>
    <scope>IDENTIFICATION</scope>
</reference>
<evidence type="ECO:0000313" key="2">
    <source>
        <dbReference type="Proteomes" id="UP001732700"/>
    </source>
</evidence>
<proteinExistence type="predicted"/>
<evidence type="ECO:0000313" key="1">
    <source>
        <dbReference type="EnsemblPlants" id="AVESA.00010b.r2.6CG1126430.1.CDS"/>
    </source>
</evidence>
<name>A0ACD5ZB27_AVESA</name>
<reference evidence="1" key="1">
    <citation type="submission" date="2021-05" db="EMBL/GenBank/DDBJ databases">
        <authorList>
            <person name="Scholz U."/>
            <person name="Mascher M."/>
            <person name="Fiebig A."/>
        </authorList>
    </citation>
    <scope>NUCLEOTIDE SEQUENCE [LARGE SCALE GENOMIC DNA]</scope>
</reference>
<dbReference type="EnsemblPlants" id="AVESA.00010b.r2.6CG1126430.1">
    <property type="protein sequence ID" value="AVESA.00010b.r2.6CG1126430.1.CDS"/>
    <property type="gene ID" value="AVESA.00010b.r2.6CG1126430"/>
</dbReference>
<organism evidence="1 2">
    <name type="scientific">Avena sativa</name>
    <name type="common">Oat</name>
    <dbReference type="NCBI Taxonomy" id="4498"/>
    <lineage>
        <taxon>Eukaryota</taxon>
        <taxon>Viridiplantae</taxon>
        <taxon>Streptophyta</taxon>
        <taxon>Embryophyta</taxon>
        <taxon>Tracheophyta</taxon>
        <taxon>Spermatophyta</taxon>
        <taxon>Magnoliopsida</taxon>
        <taxon>Liliopsida</taxon>
        <taxon>Poales</taxon>
        <taxon>Poaceae</taxon>
        <taxon>BOP clade</taxon>
        <taxon>Pooideae</taxon>
        <taxon>Poodae</taxon>
        <taxon>Poeae</taxon>
        <taxon>Poeae Chloroplast Group 1 (Aveneae type)</taxon>
        <taxon>Aveninae</taxon>
        <taxon>Avena</taxon>
    </lineage>
</organism>
<sequence length="258" mass="26325">MDGGDPMALDALAANRPGAWDAAIIVYSSAGKKPAGMTHADLVAAVAAAGEGLLDEGQVCLASLPSWGASVHGALPLLALGLPAAGVSTVLLPPSANLRDAVAIHGATDVVATPDVATALAAPMAPQGKLTSLRRVTVVAQAPLAEDARQALRRRLPWVDLTEMSDAPETGTETASEEAHVAPAELGALLLVQPEAASPLAIQHKGKMADQISATNEAVAPLQKIQKTVIGDILTKSIAGKFLRRHPVVSDKQAVSKL</sequence>
<protein>
    <submittedName>
        <fullName evidence="1">Uncharacterized protein</fullName>
    </submittedName>
</protein>
<keyword evidence="2" id="KW-1185">Reference proteome</keyword>